<feature type="compositionally biased region" description="Low complexity" evidence="1">
    <location>
        <begin position="1257"/>
        <end position="1270"/>
    </location>
</feature>
<feature type="compositionally biased region" description="Low complexity" evidence="1">
    <location>
        <begin position="1206"/>
        <end position="1216"/>
    </location>
</feature>
<reference evidence="2" key="1">
    <citation type="journal article" date="2020" name="bioRxiv">
        <title>Comparative genomics of Chlamydomonas.</title>
        <authorList>
            <person name="Craig R.J."/>
            <person name="Hasan A.R."/>
            <person name="Ness R.W."/>
            <person name="Keightley P.D."/>
        </authorList>
    </citation>
    <scope>NUCLEOTIDE SEQUENCE</scope>
    <source>
        <strain evidence="2">CCAP 11/173</strain>
    </source>
</reference>
<evidence type="ECO:0000313" key="2">
    <source>
        <dbReference type="EMBL" id="KAG2432676.1"/>
    </source>
</evidence>
<organism evidence="2 3">
    <name type="scientific">Chlamydomonas schloesseri</name>
    <dbReference type="NCBI Taxonomy" id="2026947"/>
    <lineage>
        <taxon>Eukaryota</taxon>
        <taxon>Viridiplantae</taxon>
        <taxon>Chlorophyta</taxon>
        <taxon>core chlorophytes</taxon>
        <taxon>Chlorophyceae</taxon>
        <taxon>CS clade</taxon>
        <taxon>Chlamydomonadales</taxon>
        <taxon>Chlamydomonadaceae</taxon>
        <taxon>Chlamydomonas</taxon>
    </lineage>
</organism>
<feature type="region of interest" description="Disordered" evidence="1">
    <location>
        <begin position="173"/>
        <end position="195"/>
    </location>
</feature>
<feature type="compositionally biased region" description="Low complexity" evidence="1">
    <location>
        <begin position="173"/>
        <end position="193"/>
    </location>
</feature>
<proteinExistence type="predicted"/>
<evidence type="ECO:0000256" key="1">
    <source>
        <dbReference type="SAM" id="MobiDB-lite"/>
    </source>
</evidence>
<feature type="region of interest" description="Disordered" evidence="1">
    <location>
        <begin position="907"/>
        <end position="949"/>
    </location>
</feature>
<name>A0A835SVP6_9CHLO</name>
<keyword evidence="3" id="KW-1185">Reference proteome</keyword>
<sequence>MADVGAIPLNLLEAIWFATDLSGISAFVSALGQDAVNLRAACQLGKRIVDSGLGGPTSLVAHAGRVTRAEDWAPRVESLLATAQRFGSCSSLALNADSDPRQSYPIGYLVKPLEEAVSRGTCLPHINSMSLNFNVCEELLAWRADCCVRENSGRAHMWRPWSPARRFEAFHPPQNQQQANQQQAGAAGAAAGAADGGGALPPAGHLVPAVAHGGVGGAAGAAAAAAAPPGPPPPGQQHLLRVQSQRLPAAFGPGLLCGGRGGGGGGGGPDLLELYRGRLLSELPLLSPNDPPLLPSLAALLPNLTHLAIRGTRWVVRPPPRAAAAPPAGAAQPAAAGAVNPWLAEPGVPEFAAHLQAQVQELQALIGGAAAGAMEDVLANLNHNVHINANAGNGNANANAGGAAGAAPVAGNVAAGAAAAAAAGAAPAAGGAGGGGPGALLAQLEGLLDVPGLDDDGGGGGLGGGLGPGGGLWFQLNAAGAGGAAPDPYSAAALLAPLMAALPRLTHLELSARLLPTARLWRPVPPQLAASLAPLAHLTLRFEGDHEEDRRLAARHASAAAARAAVAATAASTASNAAAAVCAAAAAAAAAASSDPEATAAADAARAAAAEATEAVLDPYVPAAAEVRSYGGIPDLSLLLPQLQSLTLVGGCVPLQDLVSRGRCALPAGLRRLTLRDCVVTGVHGQPEEGHGASCAECGTGRIWRDLEYVGGGGGGGGAMHGIDRRDPLMDYDLGLGLGDGGGGGGGQQRQLRVGRQGCRGCALLHCEGREGGCSSCGNCSAGGCGGRSNDTIVGAAGSSGGGGVGRAAPLDHETDPAQLQAAVIVADATADASVFPQSVGVSELVIDWRERWLAISAEVDERQLLVLDEQLIGRLEPGADTGQPQRRGALADDEWWEWIVNGVGGVDLGVEDDDGDGADDDGSDSDGEEDQQQQPAAAGGGGGGGGGAAAQAAALMAMVAAGGGAGPGAAQAAGAQAEPQPQAIPHPYAQAVAAARQPAQARAQARAQAQERAQREAGPQWTVCLGRLRIRGRLGPALAPPPEVDLVGSALPGLGKLLGPLKAQCCPCCAASGGGGGGAAGGSGAGGSRPCLSALAAGEAALHAQEEAEEARWQALLGLSARRRLVVSQLTAPLHVAPRRLAMLLLRLAAPVEKLELRLPLTEAQPALLAAIGASPGAVEASEGGAGGSGAGGSGGSSGAGGSAGPSTSAGAAAGPTGAPLNALAGCPGGAANCHVATALGCGHVACRDWTWPQCDGASESDSSSGSDSDVSDGPDGPDAEWSESGAARRDGPGKRWSKGREGGQQPGRQEGEEAPCRCRGCRWGSELTAALQLLPLSYRPNWLRLVVAP</sequence>
<accession>A0A835SVP6</accession>
<gene>
    <name evidence="2" type="ORF">HYH02_006661</name>
</gene>
<evidence type="ECO:0000313" key="3">
    <source>
        <dbReference type="Proteomes" id="UP000613740"/>
    </source>
</evidence>
<feature type="compositionally biased region" description="Basic and acidic residues" evidence="1">
    <location>
        <begin position="1288"/>
        <end position="1303"/>
    </location>
</feature>
<feature type="region of interest" description="Disordered" evidence="1">
    <location>
        <begin position="1257"/>
        <end position="1317"/>
    </location>
</feature>
<dbReference type="Proteomes" id="UP000613740">
    <property type="component" value="Unassembled WGS sequence"/>
</dbReference>
<feature type="compositionally biased region" description="Gly residues" evidence="1">
    <location>
        <begin position="1185"/>
        <end position="1205"/>
    </location>
</feature>
<feature type="compositionally biased region" description="Acidic residues" evidence="1">
    <location>
        <begin position="1271"/>
        <end position="1283"/>
    </location>
</feature>
<comment type="caution">
    <text evidence="2">The sequence shown here is derived from an EMBL/GenBank/DDBJ whole genome shotgun (WGS) entry which is preliminary data.</text>
</comment>
<dbReference type="EMBL" id="JAEHOD010000066">
    <property type="protein sequence ID" value="KAG2432676.1"/>
    <property type="molecule type" value="Genomic_DNA"/>
</dbReference>
<feature type="region of interest" description="Disordered" evidence="1">
    <location>
        <begin position="1180"/>
        <end position="1216"/>
    </location>
</feature>
<protein>
    <submittedName>
        <fullName evidence="2">Uncharacterized protein</fullName>
    </submittedName>
</protein>
<dbReference type="OrthoDB" id="10656063at2759"/>
<feature type="compositionally biased region" description="Acidic residues" evidence="1">
    <location>
        <begin position="910"/>
        <end position="932"/>
    </location>
</feature>
<feature type="compositionally biased region" description="Gly residues" evidence="1">
    <location>
        <begin position="939"/>
        <end position="949"/>
    </location>
</feature>